<feature type="domain" description="Metallo-beta-lactamase" evidence="1">
    <location>
        <begin position="60"/>
        <end position="144"/>
    </location>
</feature>
<feature type="non-terminal residue" evidence="2">
    <location>
        <position position="167"/>
    </location>
</feature>
<proteinExistence type="predicted"/>
<dbReference type="InterPro" id="IPR001279">
    <property type="entry name" value="Metallo-B-lactamas"/>
</dbReference>
<organism evidence="2 3">
    <name type="scientific">Listeria booriae</name>
    <dbReference type="NCBI Taxonomy" id="1552123"/>
    <lineage>
        <taxon>Bacteria</taxon>
        <taxon>Bacillati</taxon>
        <taxon>Bacillota</taxon>
        <taxon>Bacilli</taxon>
        <taxon>Bacillales</taxon>
        <taxon>Listeriaceae</taxon>
        <taxon>Listeria</taxon>
    </lineage>
</organism>
<dbReference type="EMBL" id="JAARRU010000017">
    <property type="protein sequence ID" value="MBC1567280.1"/>
    <property type="molecule type" value="Genomic_DNA"/>
</dbReference>
<accession>A0A842A4J3</accession>
<dbReference type="AlphaFoldDB" id="A0A842A4J3"/>
<protein>
    <submittedName>
        <fullName evidence="2">MBL fold metallo-hydrolase</fullName>
    </submittedName>
</protein>
<dbReference type="InterPro" id="IPR052533">
    <property type="entry name" value="WalJ/YycJ-like"/>
</dbReference>
<dbReference type="SUPFAM" id="SSF56281">
    <property type="entry name" value="Metallo-hydrolase/oxidoreductase"/>
    <property type="match status" value="1"/>
</dbReference>
<dbReference type="PANTHER" id="PTHR47619">
    <property type="entry name" value="METALLO-HYDROLASE YYCJ-RELATED"/>
    <property type="match status" value="1"/>
</dbReference>
<reference evidence="2 3" key="1">
    <citation type="submission" date="2020-03" db="EMBL/GenBank/DDBJ databases">
        <title>Soil Listeria distribution.</title>
        <authorList>
            <person name="Liao J."/>
            <person name="Wiedmann M."/>
        </authorList>
    </citation>
    <scope>NUCLEOTIDE SEQUENCE [LARGE SCALE GENOMIC DNA]</scope>
    <source>
        <strain evidence="2 3">FSL L7-1427</strain>
    </source>
</reference>
<name>A0A842A4J3_9LIST</name>
<gene>
    <name evidence="2" type="ORF">HB907_17890</name>
</gene>
<comment type="caution">
    <text evidence="2">The sequence shown here is derived from an EMBL/GenBank/DDBJ whole genome shotgun (WGS) entry which is preliminary data.</text>
</comment>
<dbReference type="InterPro" id="IPR036866">
    <property type="entry name" value="RibonucZ/Hydroxyglut_hydro"/>
</dbReference>
<evidence type="ECO:0000259" key="1">
    <source>
        <dbReference type="Pfam" id="PF12706"/>
    </source>
</evidence>
<evidence type="ECO:0000313" key="2">
    <source>
        <dbReference type="EMBL" id="MBC1567280.1"/>
    </source>
</evidence>
<dbReference type="GO" id="GO:0016787">
    <property type="term" value="F:hydrolase activity"/>
    <property type="evidence" value="ECO:0007669"/>
    <property type="project" value="UniProtKB-KW"/>
</dbReference>
<dbReference type="Gene3D" id="3.60.15.10">
    <property type="entry name" value="Ribonuclease Z/Hydroxyacylglutathione hydrolase-like"/>
    <property type="match status" value="1"/>
</dbReference>
<dbReference type="Proteomes" id="UP000586951">
    <property type="component" value="Unassembled WGS sequence"/>
</dbReference>
<dbReference type="PANTHER" id="PTHR47619:SF1">
    <property type="entry name" value="EXODEOXYRIBONUCLEASE WALJ"/>
    <property type="match status" value="1"/>
</dbReference>
<dbReference type="Pfam" id="PF12706">
    <property type="entry name" value="Lactamase_B_2"/>
    <property type="match status" value="1"/>
</dbReference>
<sequence>MFANKILTEKDTDQIRFSILASGSSGNATLIETGDQKILVDCGLSGKKNTWKAMDNMIGEVSSDQKFQFDMETVKSFGSMQVESFGVSHDAIEPMFYIFHNGNKKFVMITDTGYVSDRMKGHIAGADAYLFESNHDVEMLRMGRYPWNVKRRILGDEGHVCNEDAAI</sequence>
<keyword evidence="2" id="KW-0378">Hydrolase</keyword>
<evidence type="ECO:0000313" key="3">
    <source>
        <dbReference type="Proteomes" id="UP000586951"/>
    </source>
</evidence>